<sequence>MPHLVPIPYPTSPHPNLSLIVPALVYTAAHTAALSSRLRRVNRTALGAGRSAPAHSDADTRVARVRERQRADSFLRAQSSLVSRGLGSVSLRALTAEYRLPAEGVIAAACADSFAPAGVHSRALSHRPILLPSPPTRVVRM</sequence>
<evidence type="ECO:0000313" key="1">
    <source>
        <dbReference type="EMBL" id="KAJ7025448.1"/>
    </source>
</evidence>
<keyword evidence="2" id="KW-1185">Reference proteome</keyword>
<organism evidence="1 2">
    <name type="scientific">Mycena alexandri</name>
    <dbReference type="NCBI Taxonomy" id="1745969"/>
    <lineage>
        <taxon>Eukaryota</taxon>
        <taxon>Fungi</taxon>
        <taxon>Dikarya</taxon>
        <taxon>Basidiomycota</taxon>
        <taxon>Agaricomycotina</taxon>
        <taxon>Agaricomycetes</taxon>
        <taxon>Agaricomycetidae</taxon>
        <taxon>Agaricales</taxon>
        <taxon>Marasmiineae</taxon>
        <taxon>Mycenaceae</taxon>
        <taxon>Mycena</taxon>
    </lineage>
</organism>
<comment type="caution">
    <text evidence="1">The sequence shown here is derived from an EMBL/GenBank/DDBJ whole genome shotgun (WGS) entry which is preliminary data.</text>
</comment>
<gene>
    <name evidence="1" type="ORF">C8F04DRAFT_1269191</name>
</gene>
<reference evidence="1" key="1">
    <citation type="submission" date="2023-03" db="EMBL/GenBank/DDBJ databases">
        <title>Massive genome expansion in bonnet fungi (Mycena s.s.) driven by repeated elements and novel gene families across ecological guilds.</title>
        <authorList>
            <consortium name="Lawrence Berkeley National Laboratory"/>
            <person name="Harder C.B."/>
            <person name="Miyauchi S."/>
            <person name="Viragh M."/>
            <person name="Kuo A."/>
            <person name="Thoen E."/>
            <person name="Andreopoulos B."/>
            <person name="Lu D."/>
            <person name="Skrede I."/>
            <person name="Drula E."/>
            <person name="Henrissat B."/>
            <person name="Morin E."/>
            <person name="Kohler A."/>
            <person name="Barry K."/>
            <person name="LaButti K."/>
            <person name="Morin E."/>
            <person name="Salamov A."/>
            <person name="Lipzen A."/>
            <person name="Mereny Z."/>
            <person name="Hegedus B."/>
            <person name="Baldrian P."/>
            <person name="Stursova M."/>
            <person name="Weitz H."/>
            <person name="Taylor A."/>
            <person name="Grigoriev I.V."/>
            <person name="Nagy L.G."/>
            <person name="Martin F."/>
            <person name="Kauserud H."/>
        </authorList>
    </citation>
    <scope>NUCLEOTIDE SEQUENCE</scope>
    <source>
        <strain evidence="1">CBHHK200</strain>
    </source>
</reference>
<dbReference type="EMBL" id="JARJCM010000153">
    <property type="protein sequence ID" value="KAJ7025448.1"/>
    <property type="molecule type" value="Genomic_DNA"/>
</dbReference>
<protein>
    <submittedName>
        <fullName evidence="1">Uncharacterized protein</fullName>
    </submittedName>
</protein>
<proteinExistence type="predicted"/>
<accession>A0AAD6WSG1</accession>
<name>A0AAD6WSG1_9AGAR</name>
<dbReference type="Proteomes" id="UP001218188">
    <property type="component" value="Unassembled WGS sequence"/>
</dbReference>
<dbReference type="AlphaFoldDB" id="A0AAD6WSG1"/>
<evidence type="ECO:0000313" key="2">
    <source>
        <dbReference type="Proteomes" id="UP001218188"/>
    </source>
</evidence>